<sequence length="98" mass="10989">MYSKGGLQMELQTTVTRNTKAVESDLTIEDVLGLGRALEDVLTKGRYSGHNNARLGESRLIFPQTRVSFKASYLRSLTEPYPSAGFLKFLHGLKRAKR</sequence>
<accession>A0AAN9LSA4</accession>
<dbReference type="EMBL" id="JAYMYQ010000004">
    <property type="protein sequence ID" value="KAK7339489.1"/>
    <property type="molecule type" value="Genomic_DNA"/>
</dbReference>
<proteinExistence type="predicted"/>
<dbReference type="Proteomes" id="UP001367508">
    <property type="component" value="Unassembled WGS sequence"/>
</dbReference>
<dbReference type="AlphaFoldDB" id="A0AAN9LSA4"/>
<protein>
    <submittedName>
        <fullName evidence="1">Uncharacterized protein</fullName>
    </submittedName>
</protein>
<organism evidence="1 2">
    <name type="scientific">Canavalia gladiata</name>
    <name type="common">Sword bean</name>
    <name type="synonym">Dolichos gladiatus</name>
    <dbReference type="NCBI Taxonomy" id="3824"/>
    <lineage>
        <taxon>Eukaryota</taxon>
        <taxon>Viridiplantae</taxon>
        <taxon>Streptophyta</taxon>
        <taxon>Embryophyta</taxon>
        <taxon>Tracheophyta</taxon>
        <taxon>Spermatophyta</taxon>
        <taxon>Magnoliopsida</taxon>
        <taxon>eudicotyledons</taxon>
        <taxon>Gunneridae</taxon>
        <taxon>Pentapetalae</taxon>
        <taxon>rosids</taxon>
        <taxon>fabids</taxon>
        <taxon>Fabales</taxon>
        <taxon>Fabaceae</taxon>
        <taxon>Papilionoideae</taxon>
        <taxon>50 kb inversion clade</taxon>
        <taxon>NPAAA clade</taxon>
        <taxon>indigoferoid/millettioid clade</taxon>
        <taxon>Phaseoleae</taxon>
        <taxon>Canavalia</taxon>
    </lineage>
</organism>
<comment type="caution">
    <text evidence="1">The sequence shown here is derived from an EMBL/GenBank/DDBJ whole genome shotgun (WGS) entry which is preliminary data.</text>
</comment>
<evidence type="ECO:0000313" key="2">
    <source>
        <dbReference type="Proteomes" id="UP001367508"/>
    </source>
</evidence>
<name>A0AAN9LSA4_CANGL</name>
<keyword evidence="2" id="KW-1185">Reference proteome</keyword>
<gene>
    <name evidence="1" type="ORF">VNO77_20160</name>
</gene>
<reference evidence="1 2" key="1">
    <citation type="submission" date="2024-01" db="EMBL/GenBank/DDBJ databases">
        <title>The genomes of 5 underutilized Papilionoideae crops provide insights into root nodulation and disease resistanc.</title>
        <authorList>
            <person name="Jiang F."/>
        </authorList>
    </citation>
    <scope>NUCLEOTIDE SEQUENCE [LARGE SCALE GENOMIC DNA]</scope>
    <source>
        <strain evidence="1">LVBAO_FW01</strain>
        <tissue evidence="1">Leaves</tissue>
    </source>
</reference>
<evidence type="ECO:0000313" key="1">
    <source>
        <dbReference type="EMBL" id="KAK7339489.1"/>
    </source>
</evidence>